<evidence type="ECO:0000313" key="1">
    <source>
        <dbReference type="EMBL" id="CAG8747544.1"/>
    </source>
</evidence>
<sequence>TECEVAQPTEEEPSSPKIVSSSSQPTRKYSTRTGVAKERDKNLNTKIRAKALRPKKRKRLENNQTIFISKKKIKTQQTNSETLVAEKKSLPLSLLKPNTSEITLQNRTTLGQPNLEHTSRLSENWADEFEEVSRTQHRVQLNSTMVNNKELKNSLANSYKTKADREMNL</sequence>
<reference evidence="1" key="1">
    <citation type="submission" date="2021-06" db="EMBL/GenBank/DDBJ databases">
        <authorList>
            <person name="Kallberg Y."/>
            <person name="Tangrot J."/>
            <person name="Rosling A."/>
        </authorList>
    </citation>
    <scope>NUCLEOTIDE SEQUENCE</scope>
    <source>
        <strain evidence="1">MA461A</strain>
    </source>
</reference>
<organism evidence="1 2">
    <name type="scientific">Racocetra persica</name>
    <dbReference type="NCBI Taxonomy" id="160502"/>
    <lineage>
        <taxon>Eukaryota</taxon>
        <taxon>Fungi</taxon>
        <taxon>Fungi incertae sedis</taxon>
        <taxon>Mucoromycota</taxon>
        <taxon>Glomeromycotina</taxon>
        <taxon>Glomeromycetes</taxon>
        <taxon>Diversisporales</taxon>
        <taxon>Gigasporaceae</taxon>
        <taxon>Racocetra</taxon>
    </lineage>
</organism>
<feature type="non-terminal residue" evidence="1">
    <location>
        <position position="1"/>
    </location>
</feature>
<comment type="caution">
    <text evidence="1">The sequence shown here is derived from an EMBL/GenBank/DDBJ whole genome shotgun (WGS) entry which is preliminary data.</text>
</comment>
<name>A0ACA9QFA5_9GLOM</name>
<dbReference type="Proteomes" id="UP000789920">
    <property type="component" value="Unassembled WGS sequence"/>
</dbReference>
<evidence type="ECO:0000313" key="2">
    <source>
        <dbReference type="Proteomes" id="UP000789920"/>
    </source>
</evidence>
<keyword evidence="2" id="KW-1185">Reference proteome</keyword>
<proteinExistence type="predicted"/>
<gene>
    <name evidence="1" type="ORF">RPERSI_LOCUS13829</name>
</gene>
<protein>
    <submittedName>
        <fullName evidence="1">29443_t:CDS:1</fullName>
    </submittedName>
</protein>
<dbReference type="EMBL" id="CAJVQC010031101">
    <property type="protein sequence ID" value="CAG8747544.1"/>
    <property type="molecule type" value="Genomic_DNA"/>
</dbReference>
<accession>A0ACA9QFA5</accession>